<dbReference type="PANTHER" id="PTHR15352:SF3">
    <property type="entry name" value="INOSITOL 1,4,5-TRIPHOSPHATE RECEPTOR ASSOCIATED 2"/>
    <property type="match status" value="1"/>
</dbReference>
<dbReference type="Pfam" id="PF05781">
    <property type="entry name" value="MRVI1"/>
    <property type="match status" value="2"/>
</dbReference>
<dbReference type="Ensembl" id="ENSHCOT00000010865.1">
    <property type="protein sequence ID" value="ENSHCOP00000018596.1"/>
    <property type="gene ID" value="ENSHCOG00000003303.1"/>
</dbReference>
<dbReference type="GO" id="GO:0005813">
    <property type="term" value="C:centrosome"/>
    <property type="evidence" value="ECO:0007669"/>
    <property type="project" value="Ensembl"/>
</dbReference>
<evidence type="ECO:0000256" key="3">
    <source>
        <dbReference type="ARBA" id="ARBA00022490"/>
    </source>
</evidence>
<dbReference type="STRING" id="109280.ENSHCOP00000018596"/>
<feature type="domain" description="Protein KASH5 EF-hand-like" evidence="10">
    <location>
        <begin position="236"/>
        <end position="300"/>
    </location>
</feature>
<feature type="coiled-coil region" evidence="8">
    <location>
        <begin position="428"/>
        <end position="511"/>
    </location>
</feature>
<dbReference type="InterPro" id="IPR028168">
    <property type="entry name" value="KASH5_CC"/>
</dbReference>
<keyword evidence="6 8" id="KW-0175">Coiled coil</keyword>
<feature type="region of interest" description="Disordered" evidence="9">
    <location>
        <begin position="67"/>
        <end position="104"/>
    </location>
</feature>
<dbReference type="GO" id="GO:0007052">
    <property type="term" value="P:mitotic spindle organization"/>
    <property type="evidence" value="ECO:0007669"/>
    <property type="project" value="Ensembl"/>
</dbReference>
<protein>
    <submittedName>
        <fullName evidence="12">Lymphoid-restricted membrane protein</fullName>
    </submittedName>
</protein>
<evidence type="ECO:0000313" key="13">
    <source>
        <dbReference type="Proteomes" id="UP000264820"/>
    </source>
</evidence>
<feature type="region of interest" description="Disordered" evidence="9">
    <location>
        <begin position="132"/>
        <end position="165"/>
    </location>
</feature>
<sequence length="1042" mass="116747">MDYYPPQASRRHNPVDSICRKLLTNQWRGDREPNSPFQIPKLSSSSYDSPQCGLRRKMEAIMRKGIHGSKEKSDGILNSAPSHKSNFPSFTPSTPAGKTSSNTTYTITSTLGESKGVDRSAIKPFRTWQKYCSTPTGQDKDSPYFTVTRDGPHSAQPESGSGEPALSRTFTPIHSTVSYDLNFSPADTGSSIEGELSYPALVVRKLSLGDGGNTAASESKNMAEVSLICEENLLDTIFHACDTQRRGKVYVSHIVDFLRHTTSRTSEDKGLEELCNMLDPERKDVSIDLDTYHAVMREWIDDCRNNGTRDSISARRSMLLNMTSGSLEGFGGDASRAEFETSELVYCLADVQMNNQKLQEEVRKLKQAVEGMEESNQKLADENEELRNQTRVHQQLIHKEKMLHNEVEEMKATLSCTEEGRARASARSKHVERENQDLIAKIALLQDENFKVSMEMDELQKRIAELCDINADLQVQIHSFDTVITEKESLIQEKSRQIDELKAAVEEYSSITELLRADKSKLESHMQVITGVSLSAAYRLNQSASGSLQTELALAQSPLESVYGFDHLPTNVCFASPLDETLDREVLLMMHGPSPDIMALEFQKLLNKLVIGWNEFLSLSTSVVLVFHQAVQVALDATREDWALSLDQLAQYTDSIEKELVKMASNVRRSRTEILHLSVRVQDQENQKRQLSEELEQLKTSQDSREASCQTPAPEEETGDDLEWDEEYALQDFLKKDMAGSNGQARDGGLDSGQTEDGDERWTVVNGEGEAGHSSTPVSAKLEASPDGRCLAGNNFSEFQRLALGFKCDMFTLEKRLRLEERSRDLAEENVRREVSSCQGLLQALTPLCEDDTQSMEIIHRLQKNLDILIQSMSRVSSRSEMLGAIHQESRIGKAVEVMIQHVENLRRVYTKEHAELLELRETLMQNERSFGSHSDRDEFRGKKPSTSQYYKSSNMARPPLKRFVSSAAWVDTEEPSSWCLESDQCVALIAVSSLGLLALLASLVMQPAVDAAPVGTGDSWMTIQQLLWPYTGLRHNGQPPV</sequence>
<evidence type="ECO:0000256" key="4">
    <source>
        <dbReference type="ARBA" id="ARBA00022692"/>
    </source>
</evidence>
<dbReference type="Proteomes" id="UP000264820">
    <property type="component" value="Unplaced"/>
</dbReference>
<evidence type="ECO:0000256" key="7">
    <source>
        <dbReference type="ARBA" id="ARBA00023136"/>
    </source>
</evidence>
<proteinExistence type="predicted"/>
<dbReference type="Pfam" id="PF14662">
    <property type="entry name" value="KASH_CCD"/>
    <property type="match status" value="1"/>
</dbReference>
<evidence type="ECO:0000256" key="8">
    <source>
        <dbReference type="SAM" id="Coils"/>
    </source>
</evidence>
<name>A0A3Q2YK61_HIPCM</name>
<evidence type="ECO:0000256" key="5">
    <source>
        <dbReference type="ARBA" id="ARBA00022989"/>
    </source>
</evidence>
<evidence type="ECO:0000256" key="9">
    <source>
        <dbReference type="SAM" id="MobiDB-lite"/>
    </source>
</evidence>
<accession>A0A3Q2YK61</accession>
<feature type="region of interest" description="Disordered" evidence="9">
    <location>
        <begin position="929"/>
        <end position="952"/>
    </location>
</feature>
<feature type="compositionally biased region" description="Polar residues" evidence="9">
    <location>
        <begin position="79"/>
        <end position="98"/>
    </location>
</feature>
<feature type="compositionally biased region" description="Acidic residues" evidence="9">
    <location>
        <begin position="714"/>
        <end position="723"/>
    </location>
</feature>
<feature type="domain" description="KASH5-like coiled-coil" evidence="11">
    <location>
        <begin position="340"/>
        <end position="527"/>
    </location>
</feature>
<dbReference type="GO" id="GO:0051028">
    <property type="term" value="P:mRNA transport"/>
    <property type="evidence" value="ECO:0007669"/>
    <property type="project" value="Ensembl"/>
</dbReference>
<dbReference type="GO" id="GO:0097431">
    <property type="term" value="C:mitotic spindle pole"/>
    <property type="evidence" value="ECO:0007669"/>
    <property type="project" value="Ensembl"/>
</dbReference>
<dbReference type="Pfam" id="PF14658">
    <property type="entry name" value="EF-hand_9"/>
    <property type="match status" value="1"/>
</dbReference>
<evidence type="ECO:0000256" key="6">
    <source>
        <dbReference type="ARBA" id="ARBA00023054"/>
    </source>
</evidence>
<dbReference type="PANTHER" id="PTHR15352">
    <property type="entry name" value="LYMPHOID-RESTRICTED MEMBRANE PROTEIN, JAW1"/>
    <property type="match status" value="1"/>
</dbReference>
<dbReference type="InterPro" id="IPR008677">
    <property type="entry name" value="MRVI1"/>
</dbReference>
<feature type="coiled-coil region" evidence="8">
    <location>
        <begin position="348"/>
        <end position="399"/>
    </location>
</feature>
<keyword evidence="5" id="KW-1133">Transmembrane helix</keyword>
<evidence type="ECO:0000313" key="12">
    <source>
        <dbReference type="Ensembl" id="ENSHCOP00000018596.1"/>
    </source>
</evidence>
<keyword evidence="3" id="KW-0963">Cytoplasm</keyword>
<evidence type="ECO:0000256" key="1">
    <source>
        <dbReference type="ARBA" id="ARBA00004167"/>
    </source>
</evidence>
<dbReference type="GO" id="GO:0000785">
    <property type="term" value="C:chromatin"/>
    <property type="evidence" value="ECO:0007669"/>
    <property type="project" value="Ensembl"/>
</dbReference>
<keyword evidence="13" id="KW-1185">Reference proteome</keyword>
<feature type="region of interest" description="Disordered" evidence="9">
    <location>
        <begin position="739"/>
        <end position="760"/>
    </location>
</feature>
<dbReference type="GO" id="GO:0031965">
    <property type="term" value="C:nuclear membrane"/>
    <property type="evidence" value="ECO:0007669"/>
    <property type="project" value="Ensembl"/>
</dbReference>
<feature type="region of interest" description="Disordered" evidence="9">
    <location>
        <begin position="26"/>
        <end position="51"/>
    </location>
</feature>
<reference evidence="12" key="2">
    <citation type="submission" date="2025-09" db="UniProtKB">
        <authorList>
            <consortium name="Ensembl"/>
        </authorList>
    </citation>
    <scope>IDENTIFICATION</scope>
</reference>
<dbReference type="GO" id="GO:0007344">
    <property type="term" value="P:pronuclear fusion"/>
    <property type="evidence" value="ECO:0007669"/>
    <property type="project" value="Ensembl"/>
</dbReference>
<dbReference type="AlphaFoldDB" id="A0A3Q2YK61"/>
<dbReference type="GO" id="GO:0005789">
    <property type="term" value="C:endoplasmic reticulum membrane"/>
    <property type="evidence" value="ECO:0007669"/>
    <property type="project" value="Ensembl"/>
</dbReference>
<dbReference type="GO" id="GO:0035046">
    <property type="term" value="P:pronuclear migration"/>
    <property type="evidence" value="ECO:0007669"/>
    <property type="project" value="Ensembl"/>
</dbReference>
<evidence type="ECO:0000259" key="11">
    <source>
        <dbReference type="Pfam" id="PF14662"/>
    </source>
</evidence>
<evidence type="ECO:0000259" key="10">
    <source>
        <dbReference type="Pfam" id="PF14658"/>
    </source>
</evidence>
<reference evidence="12" key="1">
    <citation type="submission" date="2025-08" db="UniProtKB">
        <authorList>
            <consortium name="Ensembl"/>
        </authorList>
    </citation>
    <scope>IDENTIFICATION</scope>
</reference>
<keyword evidence="4" id="KW-0812">Transmembrane</keyword>
<dbReference type="GO" id="GO:0051984">
    <property type="term" value="P:positive regulation of chromosome segregation"/>
    <property type="evidence" value="ECO:0007669"/>
    <property type="project" value="Ensembl"/>
</dbReference>
<feature type="compositionally biased region" description="Polar residues" evidence="9">
    <location>
        <begin position="35"/>
        <end position="49"/>
    </location>
</feature>
<dbReference type="InterPro" id="IPR039508">
    <property type="entry name" value="KASH5_EF-hand-like_dom"/>
</dbReference>
<keyword evidence="7" id="KW-0472">Membrane</keyword>
<evidence type="ECO:0000256" key="2">
    <source>
        <dbReference type="ARBA" id="ARBA00004496"/>
    </source>
</evidence>
<dbReference type="OMA" id="EWMAYCG"/>
<dbReference type="GeneTree" id="ENSGT00530000063722"/>
<comment type="subcellular location">
    <subcellularLocation>
        <location evidence="2">Cytoplasm</location>
    </subcellularLocation>
    <subcellularLocation>
        <location evidence="1">Membrane</location>
        <topology evidence="1">Single-pass membrane protein</topology>
    </subcellularLocation>
</comment>
<feature type="region of interest" description="Disordered" evidence="9">
    <location>
        <begin position="696"/>
        <end position="723"/>
    </location>
</feature>
<organism evidence="12 13">
    <name type="scientific">Hippocampus comes</name>
    <name type="common">Tiger tail seahorse</name>
    <dbReference type="NCBI Taxonomy" id="109280"/>
    <lineage>
        <taxon>Eukaryota</taxon>
        <taxon>Metazoa</taxon>
        <taxon>Chordata</taxon>
        <taxon>Craniata</taxon>
        <taxon>Vertebrata</taxon>
        <taxon>Euteleostomi</taxon>
        <taxon>Actinopterygii</taxon>
        <taxon>Neopterygii</taxon>
        <taxon>Teleostei</taxon>
        <taxon>Neoteleostei</taxon>
        <taxon>Acanthomorphata</taxon>
        <taxon>Syngnathiaria</taxon>
        <taxon>Syngnathiformes</taxon>
        <taxon>Syngnathoidei</taxon>
        <taxon>Syngnathidae</taxon>
        <taxon>Hippocampus</taxon>
    </lineage>
</organism>